<dbReference type="EMBL" id="CP117411">
    <property type="protein sequence ID" value="WCT75045.1"/>
    <property type="molecule type" value="Genomic_DNA"/>
</dbReference>
<name>A0ABY7TQ26_9SPHN</name>
<evidence type="ECO:0000313" key="1">
    <source>
        <dbReference type="EMBL" id="WCT75045.1"/>
    </source>
</evidence>
<dbReference type="RefSeq" id="WP_273690562.1">
    <property type="nucleotide sequence ID" value="NZ_CP117411.1"/>
</dbReference>
<dbReference type="Proteomes" id="UP001220395">
    <property type="component" value="Chromosome"/>
</dbReference>
<sequence length="256" mass="26823">MSGLDINLGDIEFTNSLGLALPVTRGLMRMFLPGSAAYSDADLSGSGTSAVLWNGAANNTRNAWTIDFAALSGYQAGGYDPNIPLASTPKPPITLIGVGRNGICIGDYYNASTLTSTAYVEVIDGVLACQSQTAIGAAPLDIATLSGGAYATEYNFYAGVMDWVSGGQSRQTTYYGRNNVLTASATAQQAAVAQSAAINYQISTNRGTNPVKNGSTTSGARSIAAQLIFNVALTPTEVRNVYQWLRRYFDGRIAGL</sequence>
<keyword evidence="2" id="KW-1185">Reference proteome</keyword>
<organism evidence="1 2">
    <name type="scientific">Sphingomonas naphthae</name>
    <dbReference type="NCBI Taxonomy" id="1813468"/>
    <lineage>
        <taxon>Bacteria</taxon>
        <taxon>Pseudomonadati</taxon>
        <taxon>Pseudomonadota</taxon>
        <taxon>Alphaproteobacteria</taxon>
        <taxon>Sphingomonadales</taxon>
        <taxon>Sphingomonadaceae</taxon>
        <taxon>Sphingomonas</taxon>
    </lineage>
</organism>
<gene>
    <name evidence="1" type="ORF">PQ455_07470</name>
</gene>
<proteinExistence type="predicted"/>
<reference evidence="1 2" key="1">
    <citation type="submission" date="2023-02" db="EMBL/GenBank/DDBJ databases">
        <title>Genome sequence of Sphingomonas naphthae.</title>
        <authorList>
            <person name="Kim S."/>
            <person name="Heo J."/>
            <person name="Kwon S.-W."/>
        </authorList>
    </citation>
    <scope>NUCLEOTIDE SEQUENCE [LARGE SCALE GENOMIC DNA]</scope>
    <source>
        <strain evidence="1 2">KACC 18716</strain>
    </source>
</reference>
<protein>
    <submittedName>
        <fullName evidence="1">Uncharacterized protein</fullName>
    </submittedName>
</protein>
<evidence type="ECO:0000313" key="2">
    <source>
        <dbReference type="Proteomes" id="UP001220395"/>
    </source>
</evidence>
<accession>A0ABY7TQ26</accession>